<evidence type="ECO:0000256" key="1">
    <source>
        <dbReference type="SAM" id="MobiDB-lite"/>
    </source>
</evidence>
<accession>A0ABZ0ZN56</accession>
<organism evidence="3 4">
    <name type="scientific">Nocardioides bizhenqiangii</name>
    <dbReference type="NCBI Taxonomy" id="3095076"/>
    <lineage>
        <taxon>Bacteria</taxon>
        <taxon>Bacillati</taxon>
        <taxon>Actinomycetota</taxon>
        <taxon>Actinomycetes</taxon>
        <taxon>Propionibacteriales</taxon>
        <taxon>Nocardioidaceae</taxon>
        <taxon>Nocardioides</taxon>
    </lineage>
</organism>
<evidence type="ECO:0000256" key="2">
    <source>
        <dbReference type="SAM" id="SignalP"/>
    </source>
</evidence>
<feature type="compositionally biased region" description="Polar residues" evidence="1">
    <location>
        <begin position="52"/>
        <end position="64"/>
    </location>
</feature>
<gene>
    <name evidence="3" type="ORF">SHK19_17500</name>
</gene>
<dbReference type="EMBL" id="CP141059">
    <property type="protein sequence ID" value="WQQ25749.1"/>
    <property type="molecule type" value="Genomic_DNA"/>
</dbReference>
<sequence>MTFRSHARITAAVIAPLALLAAGCGGSGEASTDASDRASTASSDPTPPSGEPSATKSKTESGSDNADVDYLLDGAWHQADGDVVELPKHPHAYDAAVVWDDRLVATRWDGEVFSVADVIDVDGKVVDTFETTSGVVVNEAGTTIAWIDTDGVVMTAWDDDEVSVGTVDLAAPGESVAYFPAAITGGPSCHEDEDGCVVHVNSGLGDESRSFSSHGVTDIVGQGVTKVFDATATGAVSVINKVTEDLDTCGGLLDLDDGTRRWTTCDFQVQQISPDGGYVAAPQSQYDGLGPTRLSILDATSGQPVADPFERDGWFVGSWAWSHDGALLFTAHDGSAWHLMSMATDGTVTDVGDPVRGNDVDNPYVLIQH</sequence>
<dbReference type="PROSITE" id="PS51257">
    <property type="entry name" value="PROKAR_LIPOPROTEIN"/>
    <property type="match status" value="1"/>
</dbReference>
<proteinExistence type="predicted"/>
<dbReference type="RefSeq" id="WP_322937004.1">
    <property type="nucleotide sequence ID" value="NZ_CP141059.1"/>
</dbReference>
<keyword evidence="2" id="KW-0732">Signal</keyword>
<evidence type="ECO:0000313" key="3">
    <source>
        <dbReference type="EMBL" id="WQQ25749.1"/>
    </source>
</evidence>
<dbReference type="SUPFAM" id="SSF82171">
    <property type="entry name" value="DPP6 N-terminal domain-like"/>
    <property type="match status" value="1"/>
</dbReference>
<feature type="compositionally biased region" description="Low complexity" evidence="1">
    <location>
        <begin position="29"/>
        <end position="44"/>
    </location>
</feature>
<evidence type="ECO:0000313" key="4">
    <source>
        <dbReference type="Proteomes" id="UP001327225"/>
    </source>
</evidence>
<feature type="chain" id="PRO_5047431706" description="WD40 repeat domain-containing protein" evidence="2">
    <location>
        <begin position="22"/>
        <end position="369"/>
    </location>
</feature>
<protein>
    <recommendedName>
        <fullName evidence="5">WD40 repeat domain-containing protein</fullName>
    </recommendedName>
</protein>
<reference evidence="4" key="1">
    <citation type="submission" date="2023-12" db="EMBL/GenBank/DDBJ databases">
        <title>Novel species in genus Nocardioides.</title>
        <authorList>
            <person name="Zhou H."/>
        </authorList>
    </citation>
    <scope>NUCLEOTIDE SEQUENCE [LARGE SCALE GENOMIC DNA]</scope>
    <source>
        <strain evidence="4">HM61</strain>
    </source>
</reference>
<evidence type="ECO:0008006" key="5">
    <source>
        <dbReference type="Google" id="ProtNLM"/>
    </source>
</evidence>
<feature type="signal peptide" evidence="2">
    <location>
        <begin position="1"/>
        <end position="21"/>
    </location>
</feature>
<keyword evidence="4" id="KW-1185">Reference proteome</keyword>
<feature type="region of interest" description="Disordered" evidence="1">
    <location>
        <begin position="26"/>
        <end position="64"/>
    </location>
</feature>
<dbReference type="Proteomes" id="UP001327225">
    <property type="component" value="Chromosome"/>
</dbReference>
<name>A0ABZ0ZN56_9ACTN</name>